<keyword evidence="3" id="KW-1185">Reference proteome</keyword>
<feature type="region of interest" description="Disordered" evidence="1">
    <location>
        <begin position="23"/>
        <end position="48"/>
    </location>
</feature>
<organism evidence="2 3">
    <name type="scientific">Sporosarcina oncorhynchi</name>
    <dbReference type="NCBI Taxonomy" id="3056444"/>
    <lineage>
        <taxon>Bacteria</taxon>
        <taxon>Bacillati</taxon>
        <taxon>Bacillota</taxon>
        <taxon>Bacilli</taxon>
        <taxon>Bacillales</taxon>
        <taxon>Caryophanaceae</taxon>
        <taxon>Sporosarcina</taxon>
    </lineage>
</organism>
<protein>
    <recommendedName>
        <fullName evidence="4">Lipoprotein</fullName>
    </recommendedName>
</protein>
<reference evidence="2 3" key="1">
    <citation type="submission" date="2023-06" db="EMBL/GenBank/DDBJ databases">
        <title>Sporosarcina sp. nov., isolated from Korean tranditional fermented seafood 'Jeotgal'.</title>
        <authorList>
            <person name="Yang A.I."/>
            <person name="Shin N.-R."/>
        </authorList>
    </citation>
    <scope>NUCLEOTIDE SEQUENCE [LARGE SCALE GENOMIC DNA]</scope>
    <source>
        <strain evidence="2 3">T2O-4</strain>
    </source>
</reference>
<dbReference type="Proteomes" id="UP001303902">
    <property type="component" value="Chromosome"/>
</dbReference>
<gene>
    <name evidence="2" type="ORF">QWT69_03410</name>
</gene>
<feature type="compositionally biased region" description="Polar residues" evidence="1">
    <location>
        <begin position="31"/>
        <end position="45"/>
    </location>
</feature>
<evidence type="ECO:0000313" key="2">
    <source>
        <dbReference type="EMBL" id="WOV88187.1"/>
    </source>
</evidence>
<dbReference type="RefSeq" id="WP_317968980.1">
    <property type="nucleotide sequence ID" value="NZ_CP129118.1"/>
</dbReference>
<evidence type="ECO:0008006" key="4">
    <source>
        <dbReference type="Google" id="ProtNLM"/>
    </source>
</evidence>
<evidence type="ECO:0000313" key="3">
    <source>
        <dbReference type="Proteomes" id="UP001303902"/>
    </source>
</evidence>
<sequence>MKKWFLFAAMTLLLAACTDQDDTVKEDVPSGTVNEEQPDDTSTSDPDVEQAQELSEYFLEDGAVAHFKGDGIEFSNYKTRTEWLDDRHVNVYEDNGGVEMIRSFRLEDKKIVILQERPSEEEGDTVTLADLENMEPIKTYLSFPLEVGNEIDAWKVIAIDEEVETPLQTFTDVIVLEETFDDGAYNRSYFAKGFGEIKREYVSEEEDGPFEVTSVIESIE</sequence>
<proteinExistence type="predicted"/>
<accession>A0ABZ0L7H5</accession>
<dbReference type="PROSITE" id="PS51257">
    <property type="entry name" value="PROKAR_LIPOPROTEIN"/>
    <property type="match status" value="1"/>
</dbReference>
<dbReference type="EMBL" id="CP129118">
    <property type="protein sequence ID" value="WOV88187.1"/>
    <property type="molecule type" value="Genomic_DNA"/>
</dbReference>
<evidence type="ECO:0000256" key="1">
    <source>
        <dbReference type="SAM" id="MobiDB-lite"/>
    </source>
</evidence>
<name>A0ABZ0L7H5_9BACL</name>